<gene>
    <name evidence="2" type="ORF">GSF22_10490</name>
</gene>
<comment type="caution">
    <text evidence="2">The sequence shown here is derived from an EMBL/GenBank/DDBJ whole genome shotgun (WGS) entry which is preliminary data.</text>
</comment>
<feature type="region of interest" description="Disordered" evidence="1">
    <location>
        <begin position="1"/>
        <end position="22"/>
    </location>
</feature>
<dbReference type="RefSeq" id="WP_208813333.1">
    <property type="nucleotide sequence ID" value="NZ_WVUH01000066.1"/>
</dbReference>
<keyword evidence="3" id="KW-1185">Reference proteome</keyword>
<dbReference type="Proteomes" id="UP000823521">
    <property type="component" value="Unassembled WGS sequence"/>
</dbReference>
<name>A0ABS3VPH6_MICEH</name>
<sequence>MGRPDDRGDGGGSPSDYKSFAGPDVNVDITDLGSYYLEMLDVQADATGPAAMEVSAMTQLIQEGLARPAGAAGVFPEGAAAARLLSHRQSDFQYFLRDVLDGIRNIGSAALVVAEMYEGTDRESAAGLDDVSFAFSDPGAKPPPGFRPVESWSEYETRMAQQSGQTAMALSGNDDLARVIYPANGVTIYLYPDGSSKQVTTTQSSGSYEVGTTTTTTFYGPGSVVLQTTTEQDSRVYGGYQVQSTTTTRGDGGSSRTSTVTDPDGTMTVTNETTVTTTGADGKPKEQTTTSDPVVIEPGQHRTEPDMGPVQQAEQQLDTAGEDWFVKEFGRGY</sequence>
<evidence type="ECO:0000256" key="1">
    <source>
        <dbReference type="SAM" id="MobiDB-lite"/>
    </source>
</evidence>
<reference evidence="2 3" key="1">
    <citation type="submission" date="2019-12" db="EMBL/GenBank/DDBJ databases">
        <title>Whole genome sequencing of endophytic Actinobacterium Micromonospora sp. MPMI6T.</title>
        <authorList>
            <person name="Evv R."/>
            <person name="Podile A.R."/>
        </authorList>
    </citation>
    <scope>NUCLEOTIDE SEQUENCE [LARGE SCALE GENOMIC DNA]</scope>
    <source>
        <strain evidence="2 3">MPMI6</strain>
    </source>
</reference>
<feature type="region of interest" description="Disordered" evidence="1">
    <location>
        <begin position="238"/>
        <end position="311"/>
    </location>
</feature>
<evidence type="ECO:0000313" key="2">
    <source>
        <dbReference type="EMBL" id="MBO4206432.1"/>
    </source>
</evidence>
<organism evidence="2 3">
    <name type="scientific">Micromonospora echinofusca</name>
    <dbReference type="NCBI Taxonomy" id="47858"/>
    <lineage>
        <taxon>Bacteria</taxon>
        <taxon>Bacillati</taxon>
        <taxon>Actinomycetota</taxon>
        <taxon>Actinomycetes</taxon>
        <taxon>Micromonosporales</taxon>
        <taxon>Micromonosporaceae</taxon>
        <taxon>Micromonospora</taxon>
    </lineage>
</organism>
<accession>A0ABS3VPH6</accession>
<dbReference type="EMBL" id="WVUH01000066">
    <property type="protein sequence ID" value="MBO4206432.1"/>
    <property type="molecule type" value="Genomic_DNA"/>
</dbReference>
<proteinExistence type="predicted"/>
<evidence type="ECO:0000313" key="3">
    <source>
        <dbReference type="Proteomes" id="UP000823521"/>
    </source>
</evidence>
<feature type="compositionally biased region" description="Low complexity" evidence="1">
    <location>
        <begin position="244"/>
        <end position="278"/>
    </location>
</feature>
<protein>
    <submittedName>
        <fullName evidence="2">Uncharacterized protein</fullName>
    </submittedName>
</protein>